<evidence type="ECO:0000256" key="4">
    <source>
        <dbReference type="ARBA" id="ARBA00023015"/>
    </source>
</evidence>
<name>A0A550CX85_9AGAR</name>
<keyword evidence="10" id="KW-1185">Reference proteome</keyword>
<dbReference type="InterPro" id="IPR001214">
    <property type="entry name" value="SET_dom"/>
</dbReference>
<dbReference type="GO" id="GO:0003682">
    <property type="term" value="F:chromatin binding"/>
    <property type="evidence" value="ECO:0007669"/>
    <property type="project" value="TreeGrafter"/>
</dbReference>
<evidence type="ECO:0000259" key="7">
    <source>
        <dbReference type="PROSITE" id="PS50280"/>
    </source>
</evidence>
<keyword evidence="4" id="KW-0805">Transcription regulation</keyword>
<proteinExistence type="predicted"/>
<evidence type="ECO:0000256" key="5">
    <source>
        <dbReference type="ARBA" id="ARBA00023163"/>
    </source>
</evidence>
<dbReference type="GO" id="GO:0031507">
    <property type="term" value="P:heterochromatin formation"/>
    <property type="evidence" value="ECO:0007669"/>
    <property type="project" value="TreeGrafter"/>
</dbReference>
<dbReference type="PANTHER" id="PTHR45747:SF4">
    <property type="entry name" value="HISTONE-LYSINE N-METHYLTRANSFERASE E(Z)"/>
    <property type="match status" value="1"/>
</dbReference>
<evidence type="ECO:0000259" key="8">
    <source>
        <dbReference type="PROSITE" id="PS51633"/>
    </source>
</evidence>
<dbReference type="Pfam" id="PF00856">
    <property type="entry name" value="SET"/>
    <property type="match status" value="1"/>
</dbReference>
<dbReference type="EMBL" id="VDMD01000001">
    <property type="protein sequence ID" value="TRM69368.1"/>
    <property type="molecule type" value="Genomic_DNA"/>
</dbReference>
<evidence type="ECO:0000313" key="9">
    <source>
        <dbReference type="EMBL" id="TRM69368.1"/>
    </source>
</evidence>
<organism evidence="9 10">
    <name type="scientific">Schizophyllum amplum</name>
    <dbReference type="NCBI Taxonomy" id="97359"/>
    <lineage>
        <taxon>Eukaryota</taxon>
        <taxon>Fungi</taxon>
        <taxon>Dikarya</taxon>
        <taxon>Basidiomycota</taxon>
        <taxon>Agaricomycotina</taxon>
        <taxon>Agaricomycetes</taxon>
        <taxon>Agaricomycetidae</taxon>
        <taxon>Agaricales</taxon>
        <taxon>Schizophyllaceae</taxon>
        <taxon>Schizophyllum</taxon>
    </lineage>
</organism>
<dbReference type="InterPro" id="IPR045318">
    <property type="entry name" value="EZH1/2-like"/>
</dbReference>
<keyword evidence="1" id="KW-0489">Methyltransferase</keyword>
<dbReference type="OrthoDB" id="6141102at2759"/>
<dbReference type="AlphaFoldDB" id="A0A550CX85"/>
<feature type="compositionally biased region" description="Acidic residues" evidence="6">
    <location>
        <begin position="648"/>
        <end position="665"/>
    </location>
</feature>
<evidence type="ECO:0000256" key="3">
    <source>
        <dbReference type="ARBA" id="ARBA00022691"/>
    </source>
</evidence>
<protein>
    <recommendedName>
        <fullName evidence="11">SET domain-containing protein</fullName>
    </recommendedName>
</protein>
<dbReference type="Gene3D" id="2.170.270.10">
    <property type="entry name" value="SET domain"/>
    <property type="match status" value="1"/>
</dbReference>
<comment type="caution">
    <text evidence="9">The sequence shown here is derived from an EMBL/GenBank/DDBJ whole genome shotgun (WGS) entry which is preliminary data.</text>
</comment>
<dbReference type="GO" id="GO:0032259">
    <property type="term" value="P:methylation"/>
    <property type="evidence" value="ECO:0007669"/>
    <property type="project" value="UniProtKB-KW"/>
</dbReference>
<dbReference type="Proteomes" id="UP000320762">
    <property type="component" value="Unassembled WGS sequence"/>
</dbReference>
<dbReference type="PANTHER" id="PTHR45747">
    <property type="entry name" value="HISTONE-LYSINE N-METHYLTRANSFERASE E(Z)"/>
    <property type="match status" value="1"/>
</dbReference>
<keyword evidence="5" id="KW-0804">Transcription</keyword>
<feature type="region of interest" description="Disordered" evidence="6">
    <location>
        <begin position="642"/>
        <end position="665"/>
    </location>
</feature>
<dbReference type="PROSITE" id="PS51633">
    <property type="entry name" value="CXC"/>
    <property type="match status" value="1"/>
</dbReference>
<keyword evidence="2" id="KW-0808">Transferase</keyword>
<evidence type="ECO:0008006" key="11">
    <source>
        <dbReference type="Google" id="ProtNLM"/>
    </source>
</evidence>
<dbReference type="GO" id="GO:0005634">
    <property type="term" value="C:nucleus"/>
    <property type="evidence" value="ECO:0007669"/>
    <property type="project" value="TreeGrafter"/>
</dbReference>
<keyword evidence="3" id="KW-0949">S-adenosyl-L-methionine</keyword>
<evidence type="ECO:0000256" key="2">
    <source>
        <dbReference type="ARBA" id="ARBA00022679"/>
    </source>
</evidence>
<gene>
    <name evidence="9" type="ORF">BD626DRAFT_473819</name>
</gene>
<dbReference type="SMART" id="SM00317">
    <property type="entry name" value="SET"/>
    <property type="match status" value="1"/>
</dbReference>
<dbReference type="GO" id="GO:0046976">
    <property type="term" value="F:histone H3K27 methyltransferase activity"/>
    <property type="evidence" value="ECO:0007669"/>
    <property type="project" value="TreeGrafter"/>
</dbReference>
<dbReference type="InterPro" id="IPR026489">
    <property type="entry name" value="CXC_dom"/>
</dbReference>
<feature type="domain" description="CXC" evidence="8">
    <location>
        <begin position="376"/>
        <end position="491"/>
    </location>
</feature>
<dbReference type="SUPFAM" id="SSF82199">
    <property type="entry name" value="SET domain"/>
    <property type="match status" value="1"/>
</dbReference>
<dbReference type="InterPro" id="IPR046341">
    <property type="entry name" value="SET_dom_sf"/>
</dbReference>
<evidence type="ECO:0000256" key="6">
    <source>
        <dbReference type="SAM" id="MobiDB-lite"/>
    </source>
</evidence>
<sequence length="665" mass="75043">MWQDNSSRASTSSAGASEETQQQRYLKIALDCYLAVKDEVCVSALTVPPPYGSAVPDLAPFLSSITDDACMDVDVNGTDSLAWTALEFDDEGKVLQRHRILQPDAINCPEGLQISPHAKYEAVAPASQSVQAEHTDDTCPFSLYSDDPSFDHHAYVRRYEQLAWDLYCQPMELRIAVETATRLRTMHNLTYHTIDATCITRPFVIDTQRRSQLVSMREERDLHPSRYWQALPENPEVMEEESILDDVNRAIPGFCPLCVSFRCLLHRASEGELKQRYGGFMGKRPTITQGFIKPLDFNLRNARGARPCGPECWKHPDIDLAIPLPNLLEKHERRLLGVLELAPDEAPCALAVIARLPCFVIYQFRDAQFSSEDIVRNKNGLQKQNNAITATSHKPNPSAVIAHFPCNHTGPCSKNRECICFMSDVPCRPSCRCSERCKRKTGGCTCEKRCIDNPKCTCRQKPSVRECDPRRCKHCGASEVATRPDICGNVQLQAQRVASIEVKHSKYGLGAFALHHIRKDQLIGDYTSEIRTRKYMENMNERGDFAPSYIFEFEFGTASTVPVLEGATVGNSTRYLNHAPIEGEDSVLPLDYYENDPERPIYANCDPRETTVDGDLCILIYATQDIEPGEELRINYGPQYWGRHNEEGDIEEEGDTEEDWTDEEA</sequence>
<accession>A0A550CX85</accession>
<dbReference type="PROSITE" id="PS50280">
    <property type="entry name" value="SET"/>
    <property type="match status" value="1"/>
</dbReference>
<dbReference type="STRING" id="97359.A0A550CX85"/>
<reference evidence="9 10" key="1">
    <citation type="journal article" date="2019" name="New Phytol.">
        <title>Comparative genomics reveals unique wood-decay strategies and fruiting body development in the Schizophyllaceae.</title>
        <authorList>
            <person name="Almasi E."/>
            <person name="Sahu N."/>
            <person name="Krizsan K."/>
            <person name="Balint B."/>
            <person name="Kovacs G.M."/>
            <person name="Kiss B."/>
            <person name="Cseklye J."/>
            <person name="Drula E."/>
            <person name="Henrissat B."/>
            <person name="Nagy I."/>
            <person name="Chovatia M."/>
            <person name="Adam C."/>
            <person name="LaButti K."/>
            <person name="Lipzen A."/>
            <person name="Riley R."/>
            <person name="Grigoriev I.V."/>
            <person name="Nagy L.G."/>
        </authorList>
    </citation>
    <scope>NUCLEOTIDE SEQUENCE [LARGE SCALE GENOMIC DNA]</scope>
    <source>
        <strain evidence="9 10">NL-1724</strain>
    </source>
</reference>
<feature type="domain" description="SET" evidence="7">
    <location>
        <begin position="498"/>
        <end position="637"/>
    </location>
</feature>
<evidence type="ECO:0000313" key="10">
    <source>
        <dbReference type="Proteomes" id="UP000320762"/>
    </source>
</evidence>
<evidence type="ECO:0000256" key="1">
    <source>
        <dbReference type="ARBA" id="ARBA00022603"/>
    </source>
</evidence>